<evidence type="ECO:0000256" key="2">
    <source>
        <dbReference type="ARBA" id="ARBA00022553"/>
    </source>
</evidence>
<evidence type="ECO:0000256" key="5">
    <source>
        <dbReference type="ARBA" id="ARBA00023242"/>
    </source>
</evidence>
<dbReference type="InterPro" id="IPR022084">
    <property type="entry name" value="TF_Elf_N"/>
</dbReference>
<keyword evidence="5" id="KW-0539">Nucleus</keyword>
<comment type="subcellular location">
    <subcellularLocation>
        <location evidence="1">Nucleus</location>
    </subcellularLocation>
</comment>
<feature type="domain" description="Transcription factor Elf N-terminal" evidence="6">
    <location>
        <begin position="25"/>
        <end position="47"/>
    </location>
</feature>
<reference evidence="7 8" key="1">
    <citation type="journal article" date="2019" name="Mol. Ecol. Resour.">
        <title>Improving Illumina assemblies with Hi-C and long reads: an example with the North African dromedary.</title>
        <authorList>
            <person name="Elbers J.P."/>
            <person name="Rogers M.F."/>
            <person name="Perelman P.L."/>
            <person name="Proskuryakova A.A."/>
            <person name="Serdyukova N.A."/>
            <person name="Johnson W.E."/>
            <person name="Horin P."/>
            <person name="Corander J."/>
            <person name="Murphy D."/>
            <person name="Burger P.A."/>
        </authorList>
    </citation>
    <scope>NUCLEOTIDE SEQUENCE [LARGE SCALE GENOMIC DNA]</scope>
    <source>
        <strain evidence="7">Drom800</strain>
        <tissue evidence="7">Blood</tissue>
    </source>
</reference>
<dbReference type="AlphaFoldDB" id="A0A5N4DA44"/>
<dbReference type="Pfam" id="PF12310">
    <property type="entry name" value="Elf-1_N"/>
    <property type="match status" value="1"/>
</dbReference>
<evidence type="ECO:0000313" key="8">
    <source>
        <dbReference type="Proteomes" id="UP000299084"/>
    </source>
</evidence>
<keyword evidence="2" id="KW-0597">Phosphoprotein</keyword>
<dbReference type="Proteomes" id="UP000299084">
    <property type="component" value="Unassembled WGS sequence"/>
</dbReference>
<organism evidence="7 8">
    <name type="scientific">Camelus dromedarius</name>
    <name type="common">Dromedary</name>
    <name type="synonym">Arabian camel</name>
    <dbReference type="NCBI Taxonomy" id="9838"/>
    <lineage>
        <taxon>Eukaryota</taxon>
        <taxon>Metazoa</taxon>
        <taxon>Chordata</taxon>
        <taxon>Craniata</taxon>
        <taxon>Vertebrata</taxon>
        <taxon>Euteleostomi</taxon>
        <taxon>Mammalia</taxon>
        <taxon>Eutheria</taxon>
        <taxon>Laurasiatheria</taxon>
        <taxon>Artiodactyla</taxon>
        <taxon>Tylopoda</taxon>
        <taxon>Camelidae</taxon>
        <taxon>Camelus</taxon>
    </lineage>
</organism>
<dbReference type="GO" id="GO:0045893">
    <property type="term" value="P:positive regulation of DNA-templated transcription"/>
    <property type="evidence" value="ECO:0007669"/>
    <property type="project" value="UniProtKB-ARBA"/>
</dbReference>
<dbReference type="GO" id="GO:0005634">
    <property type="term" value="C:nucleus"/>
    <property type="evidence" value="ECO:0007669"/>
    <property type="project" value="UniProtKB-SubCell"/>
</dbReference>
<protein>
    <submittedName>
        <fullName evidence="7">ETS-related transcription factor Elf-1</fullName>
    </submittedName>
</protein>
<evidence type="ECO:0000256" key="1">
    <source>
        <dbReference type="ARBA" id="ARBA00004123"/>
    </source>
</evidence>
<name>A0A5N4DA44_CAMDR</name>
<evidence type="ECO:0000256" key="4">
    <source>
        <dbReference type="ARBA" id="ARBA00023163"/>
    </source>
</evidence>
<comment type="caution">
    <text evidence="7">The sequence shown here is derived from an EMBL/GenBank/DDBJ whole genome shotgun (WGS) entry which is preliminary data.</text>
</comment>
<gene>
    <name evidence="7" type="ORF">Cadr_000012719</name>
</gene>
<keyword evidence="8" id="KW-1185">Reference proteome</keyword>
<keyword evidence="4" id="KW-0804">Transcription</keyword>
<proteinExistence type="predicted"/>
<evidence type="ECO:0000259" key="6">
    <source>
        <dbReference type="Pfam" id="PF12310"/>
    </source>
</evidence>
<evidence type="ECO:0000313" key="7">
    <source>
        <dbReference type="EMBL" id="KAB1267962.1"/>
    </source>
</evidence>
<keyword evidence="3" id="KW-0805">Transcription regulation</keyword>
<dbReference type="EMBL" id="JWIN03000014">
    <property type="protein sequence ID" value="KAB1267962.1"/>
    <property type="molecule type" value="Genomic_DNA"/>
</dbReference>
<sequence>MNVEYVEDQEGGLVIEELGECFIMAAVVQQNDLVFEFASNVMEDEQQGVNWLTHTADSERLKGKQCLAVFSKFSCGVWEITTQCNRGLHRVLRIQRKEPLTALRLWESVTQRHMGVTFELDLEGRSSLSDR</sequence>
<evidence type="ECO:0000256" key="3">
    <source>
        <dbReference type="ARBA" id="ARBA00023015"/>
    </source>
</evidence>
<accession>A0A5N4DA44</accession>